<dbReference type="PANTHER" id="PTHR36510">
    <property type="entry name" value="GLUTAMATE--CYSTEINE LIGASE 2-RELATED"/>
    <property type="match status" value="1"/>
</dbReference>
<evidence type="ECO:0000313" key="1">
    <source>
        <dbReference type="EMBL" id="AKH36617.1"/>
    </source>
</evidence>
<keyword evidence="3" id="KW-1185">Reference proteome</keyword>
<dbReference type="Proteomes" id="UP000034156">
    <property type="component" value="Chromosome"/>
</dbReference>
<dbReference type="InterPro" id="IPR006336">
    <property type="entry name" value="GCS2"/>
</dbReference>
<dbReference type="PATRIC" id="fig|44574.3.peg.83"/>
<reference evidence="3" key="1">
    <citation type="submission" date="2015-05" db="EMBL/GenBank/DDBJ databases">
        <title>Draft genome of Nitrosomonas communis strain Nm2.</title>
        <authorList>
            <person name="Kozlowski J.A."/>
            <person name="Kits K.D."/>
            <person name="Stein L.Y."/>
        </authorList>
    </citation>
    <scope>NUCLEOTIDE SEQUENCE [LARGE SCALE GENOMIC DNA]</scope>
    <source>
        <strain evidence="3">Nm2</strain>
    </source>
</reference>
<evidence type="ECO:0000313" key="2">
    <source>
        <dbReference type="EMBL" id="TYP91025.1"/>
    </source>
</evidence>
<keyword evidence="1" id="KW-0436">Ligase</keyword>
<accession>A0A0F7KD32</accession>
<protein>
    <submittedName>
        <fullName evidence="2">Gamma-glutamyl:cysteine ligase YbdK (ATP-grasp superfamily)</fullName>
    </submittedName>
    <submittedName>
        <fullName evidence="1">Glutamate--cysteine ligase</fullName>
    </submittedName>
</protein>
<dbReference type="SUPFAM" id="SSF55931">
    <property type="entry name" value="Glutamine synthetase/guanido kinase"/>
    <property type="match status" value="1"/>
</dbReference>
<dbReference type="AlphaFoldDB" id="A0A0F7KD32"/>
<evidence type="ECO:0000313" key="3">
    <source>
        <dbReference type="Proteomes" id="UP000034156"/>
    </source>
</evidence>
<dbReference type="InterPro" id="IPR014746">
    <property type="entry name" value="Gln_synth/guanido_kin_cat_dom"/>
</dbReference>
<reference evidence="1 3" key="2">
    <citation type="journal article" date="2016" name="Genome Announc.">
        <title>Genome Sequence of Nitrosomonas communis Strain Nm2, a Mesophilic Ammonia-Oxidizing Bacterium Isolated from Mediterranean Soil.</title>
        <authorList>
            <person name="Kozlowski J.A."/>
            <person name="Kits K.D."/>
            <person name="Stein L.Y."/>
        </authorList>
    </citation>
    <scope>NUCLEOTIDE SEQUENCE [LARGE SCALE GENOMIC DNA]</scope>
    <source>
        <strain evidence="1 3">Nm2</strain>
    </source>
</reference>
<name>A0A0F7KD32_9PROT</name>
<dbReference type="EMBL" id="CP011451">
    <property type="protein sequence ID" value="AKH36617.1"/>
    <property type="molecule type" value="Genomic_DNA"/>
</dbReference>
<evidence type="ECO:0000313" key="4">
    <source>
        <dbReference type="Proteomes" id="UP000324176"/>
    </source>
</evidence>
<dbReference type="PANTHER" id="PTHR36510:SF1">
    <property type="entry name" value="GLUTAMATE--CYSTEINE LIGASE 2-RELATED"/>
    <property type="match status" value="1"/>
</dbReference>
<gene>
    <name evidence="1" type="ORF">AAW31_00320</name>
    <name evidence="2" type="ORF">BCL69_101255</name>
</gene>
<organism evidence="1 3">
    <name type="scientific">Nitrosomonas communis</name>
    <dbReference type="NCBI Taxonomy" id="44574"/>
    <lineage>
        <taxon>Bacteria</taxon>
        <taxon>Pseudomonadati</taxon>
        <taxon>Pseudomonadota</taxon>
        <taxon>Betaproteobacteria</taxon>
        <taxon>Nitrosomonadales</taxon>
        <taxon>Nitrosomonadaceae</taxon>
        <taxon>Nitrosomonas</taxon>
    </lineage>
</organism>
<dbReference type="Gene3D" id="3.30.590.20">
    <property type="match status" value="1"/>
</dbReference>
<dbReference type="Proteomes" id="UP000324176">
    <property type="component" value="Unassembled WGS sequence"/>
</dbReference>
<dbReference type="GO" id="GO:0042398">
    <property type="term" value="P:modified amino acid biosynthetic process"/>
    <property type="evidence" value="ECO:0007669"/>
    <property type="project" value="InterPro"/>
</dbReference>
<dbReference type="InterPro" id="IPR050141">
    <property type="entry name" value="GCL_type2/YbdK_subfam"/>
</dbReference>
<reference evidence="2 4" key="3">
    <citation type="submission" date="2019-07" db="EMBL/GenBank/DDBJ databases">
        <title>Active sludge and wastewater microbial communities from Klosterneuburg, Austria.</title>
        <authorList>
            <person name="Wagner M."/>
        </authorList>
    </citation>
    <scope>NUCLEOTIDE SEQUENCE [LARGE SCALE GENOMIC DNA]</scope>
    <source>
        <strain evidence="2 4">Nm2</strain>
    </source>
</reference>
<proteinExistence type="predicted"/>
<dbReference type="KEGG" id="nco:AAW31_00320"/>
<dbReference type="EMBL" id="VNHT01000012">
    <property type="protein sequence ID" value="TYP91025.1"/>
    <property type="molecule type" value="Genomic_DNA"/>
</dbReference>
<dbReference type="Pfam" id="PF04107">
    <property type="entry name" value="GCS2"/>
    <property type="match status" value="1"/>
</dbReference>
<dbReference type="RefSeq" id="WP_046848720.1">
    <property type="nucleotide sequence ID" value="NZ_CP011451.1"/>
</dbReference>
<sequence>MVKAMLPAFSGYGIELEYMIVDRESLSVLPIADEVLHKLSGRYVSEVECGRLAWSNELVLHLLELKNAEPEPNIESLAVLFQKEIQHINSELELMGARLMPSAMHPWMNPRNETRLWPHDHAEIYRAYDDIFDCKRHGWANLQSMHFNMPFADDAEFARLHAAIRLLLPILPALAASSPIVAGYQAGFLDCRLQNYLTHQIKIPSTMGKVIPDTITTRAAYEKQILAPMYQEITALDPEGILQYEWFNVRGAVARFVRNAIEIRLIDIQECPYADLAIAAVVRDIVHALYHQHTAPFANQQAISTDSLVKILNDCIRDAEQARITDQEYLRLMGCSAPHCKARELWQHLIASVLSEQSVQPWRQALTVILERGTLARRILRAVDQDFSQARLRTVYRELCDCLHEGRLFLGIN</sequence>
<dbReference type="GO" id="GO:0004357">
    <property type="term" value="F:glutamate-cysteine ligase activity"/>
    <property type="evidence" value="ECO:0007669"/>
    <property type="project" value="InterPro"/>
</dbReference>